<evidence type="ECO:0000313" key="3">
    <source>
        <dbReference type="Proteomes" id="UP000630445"/>
    </source>
</evidence>
<dbReference type="EMBL" id="JACBAF010002018">
    <property type="protein sequence ID" value="KAF7169854.1"/>
    <property type="molecule type" value="Genomic_DNA"/>
</dbReference>
<keyword evidence="3" id="KW-1185">Reference proteome</keyword>
<dbReference type="Pfam" id="PF01041">
    <property type="entry name" value="DegT_DnrJ_EryC1"/>
    <property type="match status" value="1"/>
</dbReference>
<protein>
    <submittedName>
        <fullName evidence="1">Uncharacterized protein</fullName>
    </submittedName>
</protein>
<evidence type="ECO:0000313" key="2">
    <source>
        <dbReference type="EMBL" id="KAF7169854.1"/>
    </source>
</evidence>
<dbReference type="GO" id="GO:0000271">
    <property type="term" value="P:polysaccharide biosynthetic process"/>
    <property type="evidence" value="ECO:0007669"/>
    <property type="project" value="TreeGrafter"/>
</dbReference>
<reference evidence="1" key="1">
    <citation type="submission" date="2020-06" db="EMBL/GenBank/DDBJ databases">
        <title>Draft genome sequences of strains closely related to Aspergillus parafelis and Aspergillus hiratsukae.</title>
        <authorList>
            <person name="Dos Santos R.A.C."/>
            <person name="Rivero-Menendez O."/>
            <person name="Steenwyk J.L."/>
            <person name="Mead M.E."/>
            <person name="Goldman G.H."/>
            <person name="Alastruey-Izquierdo A."/>
            <person name="Rokas A."/>
        </authorList>
    </citation>
    <scope>NUCLEOTIDE SEQUENCE</scope>
    <source>
        <strain evidence="1">CNM-CM5793</strain>
        <strain evidence="2">CNM-CM6106</strain>
    </source>
</reference>
<accession>A0A8H6PF30</accession>
<comment type="caution">
    <text evidence="1">The sequence shown here is derived from an EMBL/GenBank/DDBJ whole genome shotgun (WGS) entry which is preliminary data.</text>
</comment>
<gene>
    <name evidence="1" type="ORF">CNMCM5793_004526</name>
    <name evidence="2" type="ORF">CNMCM6106_004741</name>
</gene>
<dbReference type="Proteomes" id="UP000662466">
    <property type="component" value="Unassembled WGS sequence"/>
</dbReference>
<evidence type="ECO:0000313" key="1">
    <source>
        <dbReference type="EMBL" id="KAF7131355.1"/>
    </source>
</evidence>
<dbReference type="Gene3D" id="3.40.640.10">
    <property type="entry name" value="Type I PLP-dependent aspartate aminotransferase-like (Major domain)"/>
    <property type="match status" value="1"/>
</dbReference>
<organism evidence="1 3">
    <name type="scientific">Aspergillus hiratsukae</name>
    <dbReference type="NCBI Taxonomy" id="1194566"/>
    <lineage>
        <taxon>Eukaryota</taxon>
        <taxon>Fungi</taxon>
        <taxon>Dikarya</taxon>
        <taxon>Ascomycota</taxon>
        <taxon>Pezizomycotina</taxon>
        <taxon>Eurotiomycetes</taxon>
        <taxon>Eurotiomycetidae</taxon>
        <taxon>Eurotiales</taxon>
        <taxon>Aspergillaceae</taxon>
        <taxon>Aspergillus</taxon>
        <taxon>Aspergillus subgen. Fumigati</taxon>
    </lineage>
</organism>
<dbReference type="PANTHER" id="PTHR30244">
    <property type="entry name" value="TRANSAMINASE"/>
    <property type="match status" value="1"/>
</dbReference>
<dbReference type="Proteomes" id="UP000630445">
    <property type="component" value="Unassembled WGS sequence"/>
</dbReference>
<dbReference type="AlphaFoldDB" id="A0A8H6PF30"/>
<proteinExistence type="predicted"/>
<dbReference type="EMBL" id="JACBAD010001851">
    <property type="protein sequence ID" value="KAF7131355.1"/>
    <property type="molecule type" value="Genomic_DNA"/>
</dbReference>
<dbReference type="InterPro" id="IPR015421">
    <property type="entry name" value="PyrdxlP-dep_Trfase_major"/>
</dbReference>
<dbReference type="SUPFAM" id="SSF53383">
    <property type="entry name" value="PLP-dependent transferases"/>
    <property type="match status" value="1"/>
</dbReference>
<dbReference type="InterPro" id="IPR015424">
    <property type="entry name" value="PyrdxlP-dep_Trfase"/>
</dbReference>
<sequence>MAALFCNLQPATKPSAPSYTFVSSVNAFLLRAARIAFIDVDQDTMNLNHRLIEAVADRTRVIVPVHYAGVGCDLNAIMEVARKHGLLIVEDAAQCPIATYKGRPLGSIGCISFHAIRNFTAGSQGGAVFVNDPTLFERADII</sequence>
<dbReference type="GO" id="GO:0019180">
    <property type="term" value="F:dTDP-4-amino-4,6-dideoxygalactose transaminase activity"/>
    <property type="evidence" value="ECO:0007669"/>
    <property type="project" value="TreeGrafter"/>
</dbReference>
<dbReference type="PANTHER" id="PTHR30244:SF34">
    <property type="entry name" value="DTDP-4-AMINO-4,6-DIDEOXYGALACTOSE TRANSAMINASE"/>
    <property type="match status" value="1"/>
</dbReference>
<name>A0A8H6PF30_9EURO</name>
<dbReference type="OrthoDB" id="416253at2759"/>
<dbReference type="InterPro" id="IPR000653">
    <property type="entry name" value="DegT/StrS_aminotransferase"/>
</dbReference>
<dbReference type="GO" id="GO:0030170">
    <property type="term" value="F:pyridoxal phosphate binding"/>
    <property type="evidence" value="ECO:0007669"/>
    <property type="project" value="TreeGrafter"/>
</dbReference>